<dbReference type="InterPro" id="IPR001046">
    <property type="entry name" value="NRAMP_fam"/>
</dbReference>
<keyword evidence="3 8" id="KW-0812">Transmembrane</keyword>
<feature type="transmembrane region" description="Helical" evidence="8">
    <location>
        <begin position="409"/>
        <end position="431"/>
    </location>
</feature>
<evidence type="ECO:0000256" key="4">
    <source>
        <dbReference type="ARBA" id="ARBA00022847"/>
    </source>
</evidence>
<feature type="transmembrane region" description="Helical" evidence="8">
    <location>
        <begin position="56"/>
        <end position="75"/>
    </location>
</feature>
<keyword evidence="4" id="KW-0769">Symport</keyword>
<dbReference type="PANTHER" id="PTHR11706">
    <property type="entry name" value="SOLUTE CARRIER PROTEIN FAMILY 11 MEMBER"/>
    <property type="match status" value="1"/>
</dbReference>
<keyword evidence="6 8" id="KW-0472">Membrane</keyword>
<dbReference type="GO" id="GO:0034755">
    <property type="term" value="P:iron ion transmembrane transport"/>
    <property type="evidence" value="ECO:0007669"/>
    <property type="project" value="TreeGrafter"/>
</dbReference>
<feature type="transmembrane region" description="Helical" evidence="8">
    <location>
        <begin position="374"/>
        <end position="397"/>
    </location>
</feature>
<evidence type="ECO:0000256" key="7">
    <source>
        <dbReference type="SAM" id="MobiDB-lite"/>
    </source>
</evidence>
<evidence type="ECO:0000256" key="1">
    <source>
        <dbReference type="ARBA" id="ARBA00004141"/>
    </source>
</evidence>
<dbReference type="GO" id="GO:0005886">
    <property type="term" value="C:plasma membrane"/>
    <property type="evidence" value="ECO:0007669"/>
    <property type="project" value="TreeGrafter"/>
</dbReference>
<evidence type="ECO:0000256" key="8">
    <source>
        <dbReference type="SAM" id="Phobius"/>
    </source>
</evidence>
<dbReference type="GO" id="GO:0005384">
    <property type="term" value="F:manganese ion transmembrane transporter activity"/>
    <property type="evidence" value="ECO:0007669"/>
    <property type="project" value="TreeGrafter"/>
</dbReference>
<feature type="region of interest" description="Disordered" evidence="7">
    <location>
        <begin position="227"/>
        <end position="247"/>
    </location>
</feature>
<feature type="transmembrane region" description="Helical" evidence="8">
    <location>
        <begin position="301"/>
        <end position="324"/>
    </location>
</feature>
<evidence type="ECO:0000313" key="9">
    <source>
        <dbReference type="EMBL" id="SFU23942.1"/>
    </source>
</evidence>
<feature type="transmembrane region" description="Helical" evidence="8">
    <location>
        <begin position="158"/>
        <end position="178"/>
    </location>
</feature>
<dbReference type="GO" id="GO:0015086">
    <property type="term" value="F:cadmium ion transmembrane transporter activity"/>
    <property type="evidence" value="ECO:0007669"/>
    <property type="project" value="TreeGrafter"/>
</dbReference>
<protein>
    <submittedName>
        <fullName evidence="9">Mn2+ and Fe2+ transporters of the NRAMP family</fullName>
    </submittedName>
</protein>
<feature type="transmembrane region" description="Helical" evidence="8">
    <location>
        <begin position="260"/>
        <end position="281"/>
    </location>
</feature>
<evidence type="ECO:0000313" key="10">
    <source>
        <dbReference type="Proteomes" id="UP000198844"/>
    </source>
</evidence>
<accession>A0A1I7EJ61</accession>
<dbReference type="PANTHER" id="PTHR11706:SF33">
    <property type="entry name" value="NATURAL RESISTANCE-ASSOCIATED MACROPHAGE PROTEIN 2"/>
    <property type="match status" value="1"/>
</dbReference>
<sequence length="436" mass="46703">MSLVGEQERGTEARDELPAHSWAVHVGPGLVSTATDNDPSGVVTYSLAGAQFGYDMLWTFALSYPSMVAFQLVAARIAAQTGKGLTVNMREHYSRLLFYLAVMRFLIANVFNIATDVVAMGVGAQLVWGGSVPLFAAAFGVLSMALQWRVPYARYARVLKWLAACLFAYVAVTVVSHTPWQTLALRAIVPRITWSEDYFTMLLAVLGTTISPYLLFSQAEQQIEEQGPPSQFESKAADPASHTRNPHLKKMRRDTLIRTALSNGVGLFIMAAAAATLHANGHGLANANDAASVLRPLVGDYASHVTGIAFIGTALLALPALAGSAANAVVSARDRLTGKQHNRPVARALLVVMALGVSVGVALTLTHVEPIRALYWSAVLNGSTATPVMVMLVLLSMKRSAVGDLSAHWTLRALCWLATIFTGAALAARFACEWLS</sequence>
<dbReference type="Proteomes" id="UP000198844">
    <property type="component" value="Unassembled WGS sequence"/>
</dbReference>
<feature type="transmembrane region" description="Helical" evidence="8">
    <location>
        <begin position="345"/>
        <end position="368"/>
    </location>
</feature>
<feature type="transmembrane region" description="Helical" evidence="8">
    <location>
        <begin position="96"/>
        <end position="114"/>
    </location>
</feature>
<proteinExistence type="predicted"/>
<evidence type="ECO:0000256" key="3">
    <source>
        <dbReference type="ARBA" id="ARBA00022692"/>
    </source>
</evidence>
<dbReference type="Pfam" id="PF01566">
    <property type="entry name" value="Nramp"/>
    <property type="match status" value="1"/>
</dbReference>
<evidence type="ECO:0000256" key="6">
    <source>
        <dbReference type="ARBA" id="ARBA00023136"/>
    </source>
</evidence>
<gene>
    <name evidence="9" type="ORF">SAMN05192563_102412</name>
</gene>
<name>A0A1I7EJ61_9BURK</name>
<dbReference type="GO" id="GO:0015293">
    <property type="term" value="F:symporter activity"/>
    <property type="evidence" value="ECO:0007669"/>
    <property type="project" value="UniProtKB-KW"/>
</dbReference>
<comment type="subcellular location">
    <subcellularLocation>
        <location evidence="1">Membrane</location>
        <topology evidence="1">Multi-pass membrane protein</topology>
    </subcellularLocation>
</comment>
<keyword evidence="5 8" id="KW-1133">Transmembrane helix</keyword>
<evidence type="ECO:0000256" key="2">
    <source>
        <dbReference type="ARBA" id="ARBA00022448"/>
    </source>
</evidence>
<feature type="transmembrane region" description="Helical" evidence="8">
    <location>
        <begin position="126"/>
        <end position="146"/>
    </location>
</feature>
<keyword evidence="2" id="KW-0813">Transport</keyword>
<dbReference type="AlphaFoldDB" id="A0A1I7EJ61"/>
<dbReference type="RefSeq" id="WP_093642151.1">
    <property type="nucleotide sequence ID" value="NZ_FPBH01000024.1"/>
</dbReference>
<feature type="transmembrane region" description="Helical" evidence="8">
    <location>
        <begin position="198"/>
        <end position="216"/>
    </location>
</feature>
<evidence type="ECO:0000256" key="5">
    <source>
        <dbReference type="ARBA" id="ARBA00022989"/>
    </source>
</evidence>
<organism evidence="9 10">
    <name type="scientific">Paraburkholderia aspalathi</name>
    <dbReference type="NCBI Taxonomy" id="1324617"/>
    <lineage>
        <taxon>Bacteria</taxon>
        <taxon>Pseudomonadati</taxon>
        <taxon>Pseudomonadota</taxon>
        <taxon>Betaproteobacteria</taxon>
        <taxon>Burkholderiales</taxon>
        <taxon>Burkholderiaceae</taxon>
        <taxon>Paraburkholderia</taxon>
    </lineage>
</organism>
<dbReference type="EMBL" id="FPBH01000024">
    <property type="protein sequence ID" value="SFU23942.1"/>
    <property type="molecule type" value="Genomic_DNA"/>
</dbReference>
<reference evidence="9 10" key="1">
    <citation type="submission" date="2016-10" db="EMBL/GenBank/DDBJ databases">
        <authorList>
            <person name="de Groot N.N."/>
        </authorList>
    </citation>
    <scope>NUCLEOTIDE SEQUENCE [LARGE SCALE GENOMIC DNA]</scope>
    <source>
        <strain evidence="9 10">LMG 27731</strain>
    </source>
</reference>
<dbReference type="OrthoDB" id="9787548at2"/>